<dbReference type="Gene3D" id="1.25.40.10">
    <property type="entry name" value="Tetratricopeptide repeat domain"/>
    <property type="match status" value="1"/>
</dbReference>
<proteinExistence type="predicted"/>
<organism evidence="1 2">
    <name type="scientific">Eragrostis curvula</name>
    <name type="common">weeping love grass</name>
    <dbReference type="NCBI Taxonomy" id="38414"/>
    <lineage>
        <taxon>Eukaryota</taxon>
        <taxon>Viridiplantae</taxon>
        <taxon>Streptophyta</taxon>
        <taxon>Embryophyta</taxon>
        <taxon>Tracheophyta</taxon>
        <taxon>Spermatophyta</taxon>
        <taxon>Magnoliopsida</taxon>
        <taxon>Liliopsida</taxon>
        <taxon>Poales</taxon>
        <taxon>Poaceae</taxon>
        <taxon>PACMAD clade</taxon>
        <taxon>Chloridoideae</taxon>
        <taxon>Eragrostideae</taxon>
        <taxon>Eragrostidinae</taxon>
        <taxon>Eragrostis</taxon>
    </lineage>
</organism>
<dbReference type="SUPFAM" id="SSF48452">
    <property type="entry name" value="TPR-like"/>
    <property type="match status" value="1"/>
</dbReference>
<name>A0A5J9VDC3_9POAL</name>
<gene>
    <name evidence="1" type="ORF">EJB05_15761</name>
</gene>
<dbReference type="OrthoDB" id="721638at2759"/>
<dbReference type="AlphaFoldDB" id="A0A5J9VDC3"/>
<dbReference type="Proteomes" id="UP000324897">
    <property type="component" value="Unassembled WGS sequence"/>
</dbReference>
<dbReference type="Gramene" id="TVU33945">
    <property type="protein sequence ID" value="TVU33945"/>
    <property type="gene ID" value="EJB05_15761"/>
</dbReference>
<comment type="caution">
    <text evidence="1">The sequence shown here is derived from an EMBL/GenBank/DDBJ whole genome shotgun (WGS) entry which is preliminary data.</text>
</comment>
<dbReference type="InterPro" id="IPR011990">
    <property type="entry name" value="TPR-like_helical_dom_sf"/>
</dbReference>
<evidence type="ECO:0000313" key="2">
    <source>
        <dbReference type="Proteomes" id="UP000324897"/>
    </source>
</evidence>
<protein>
    <submittedName>
        <fullName evidence="1">Uncharacterized protein</fullName>
    </submittedName>
</protein>
<sequence length="577" mass="61935">MRRAESDGRYQATVRDPPPVILTRFLIAVDSTAFAQFPQTRCQPAVGHTGKHSTSSASTAVGPRPFSIIRPASTGCGTLPIAKLPTCFSSPFFCLWQSRAEAEKARSFAHRKQSPKNLPNLAVSSSSSLPLLQERNHPPFSSPIPMSCFLRAAGRAVDWVVGLPHDPLPYSGLYLASSLQPAAGHLGLVRARPGLADLHVRPMCGAKTRFHRDATAKEISEAEAKGDTLSVEVGRILTALVDLEDGRFEDALDALSRLAAESHGAVPSVARLCAAAACYQLGRVEEGDQWLASIPEDIDDLPRPCESYFFQRAVVAATLGGASAAVADSEGRVASAAFRVVNEKLWESVLEGDMSVAKKLLVTGLLKRASQALLCAVVLRAQPLSGERVRAALGAAERELARAIEEGDAPAVADLRLLVALLTAREGRLDEALERYAEVARDNPSDPRPHYLACHLSLFVGSGEEFNKWLASYQRLDQGSLSSRVELKALSDELLVAQALGGSPLAFREDCPIASRHIMGAAASRVDAALATALRGKKMTMVKRLEVRAVRAFLHAQVSSAIKDFRRKEGSTSTATN</sequence>
<evidence type="ECO:0000313" key="1">
    <source>
        <dbReference type="EMBL" id="TVU33945.1"/>
    </source>
</evidence>
<keyword evidence="2" id="KW-1185">Reference proteome</keyword>
<accession>A0A5J9VDC3</accession>
<dbReference type="EMBL" id="RWGY01000009">
    <property type="protein sequence ID" value="TVU33945.1"/>
    <property type="molecule type" value="Genomic_DNA"/>
</dbReference>
<reference evidence="1 2" key="1">
    <citation type="journal article" date="2019" name="Sci. Rep.">
        <title>A high-quality genome of Eragrostis curvula grass provides insights into Poaceae evolution and supports new strategies to enhance forage quality.</title>
        <authorList>
            <person name="Carballo J."/>
            <person name="Santos B.A.C.M."/>
            <person name="Zappacosta D."/>
            <person name="Garbus I."/>
            <person name="Selva J.P."/>
            <person name="Gallo C.A."/>
            <person name="Diaz A."/>
            <person name="Albertini E."/>
            <person name="Caccamo M."/>
            <person name="Echenique V."/>
        </authorList>
    </citation>
    <scope>NUCLEOTIDE SEQUENCE [LARGE SCALE GENOMIC DNA]</scope>
    <source>
        <strain evidence="2">cv. Victoria</strain>
        <tissue evidence="1">Leaf</tissue>
    </source>
</reference>